<evidence type="ECO:0000313" key="1">
    <source>
        <dbReference type="EMBL" id="KAI5678080.1"/>
    </source>
</evidence>
<dbReference type="EMBL" id="CM044702">
    <property type="protein sequence ID" value="KAI5678080.1"/>
    <property type="molecule type" value="Genomic_DNA"/>
</dbReference>
<comment type="caution">
    <text evidence="1">The sequence shown here is derived from an EMBL/GenBank/DDBJ whole genome shotgun (WGS) entry which is preliminary data.</text>
</comment>
<gene>
    <name evidence="1" type="ORF">M9H77_09030</name>
</gene>
<organism evidence="1 2">
    <name type="scientific">Catharanthus roseus</name>
    <name type="common">Madagascar periwinkle</name>
    <name type="synonym">Vinca rosea</name>
    <dbReference type="NCBI Taxonomy" id="4058"/>
    <lineage>
        <taxon>Eukaryota</taxon>
        <taxon>Viridiplantae</taxon>
        <taxon>Streptophyta</taxon>
        <taxon>Embryophyta</taxon>
        <taxon>Tracheophyta</taxon>
        <taxon>Spermatophyta</taxon>
        <taxon>Magnoliopsida</taxon>
        <taxon>eudicotyledons</taxon>
        <taxon>Gunneridae</taxon>
        <taxon>Pentapetalae</taxon>
        <taxon>asterids</taxon>
        <taxon>lamiids</taxon>
        <taxon>Gentianales</taxon>
        <taxon>Apocynaceae</taxon>
        <taxon>Rauvolfioideae</taxon>
        <taxon>Vinceae</taxon>
        <taxon>Catharanthinae</taxon>
        <taxon>Catharanthus</taxon>
    </lineage>
</organism>
<accession>A0ACC0BZI8</accession>
<evidence type="ECO:0000313" key="2">
    <source>
        <dbReference type="Proteomes" id="UP001060085"/>
    </source>
</evidence>
<sequence length="155" mass="18212">MDDFENFLQENIDFEIKKTPKITFFLTTDIDPNTFEEFLEPKEYVDHGHLFATDRIFNSKIELVDWVKETTMKVNTYLIVTRYLKSRTSERIRSRHAAKIGPCLPLTLYHQYLSLNKVNMRKYRNQYQPGLLETSCSKKEASNYVPGPLTSFNGS</sequence>
<name>A0ACC0BZI8_CATRO</name>
<protein>
    <submittedName>
        <fullName evidence="1">Uncharacterized protein</fullName>
    </submittedName>
</protein>
<reference evidence="2" key="1">
    <citation type="journal article" date="2023" name="Nat. Plants">
        <title>Single-cell RNA sequencing provides a high-resolution roadmap for understanding the multicellular compartmentation of specialized metabolism.</title>
        <authorList>
            <person name="Sun S."/>
            <person name="Shen X."/>
            <person name="Li Y."/>
            <person name="Li Y."/>
            <person name="Wang S."/>
            <person name="Li R."/>
            <person name="Zhang H."/>
            <person name="Shen G."/>
            <person name="Guo B."/>
            <person name="Wei J."/>
            <person name="Xu J."/>
            <person name="St-Pierre B."/>
            <person name="Chen S."/>
            <person name="Sun C."/>
        </authorList>
    </citation>
    <scope>NUCLEOTIDE SEQUENCE [LARGE SCALE GENOMIC DNA]</scope>
</reference>
<dbReference type="Proteomes" id="UP001060085">
    <property type="component" value="Linkage Group LG02"/>
</dbReference>
<keyword evidence="2" id="KW-1185">Reference proteome</keyword>
<proteinExistence type="predicted"/>